<dbReference type="GO" id="GO:0006085">
    <property type="term" value="P:acetyl-CoA biosynthetic process"/>
    <property type="evidence" value="ECO:0007669"/>
    <property type="project" value="UniProtKB-UniRule"/>
</dbReference>
<evidence type="ECO:0000256" key="7">
    <source>
        <dbReference type="RuleBase" id="RU003835"/>
    </source>
</evidence>
<feature type="site" description="Transition state stabilizer" evidence="6">
    <location>
        <position position="177"/>
    </location>
</feature>
<comment type="pathway">
    <text evidence="6">Metabolic intermediate biosynthesis; acetyl-CoA biosynthesis; acetyl-CoA from acetate: step 1/2.</text>
</comment>
<dbReference type="PANTHER" id="PTHR21060:SF15">
    <property type="entry name" value="ACETATE KINASE-RELATED"/>
    <property type="match status" value="1"/>
</dbReference>
<feature type="binding site" evidence="6">
    <location>
        <position position="379"/>
    </location>
    <ligand>
        <name>Mg(2+)</name>
        <dbReference type="ChEBI" id="CHEBI:18420"/>
    </ligand>
</feature>
<keyword evidence="6" id="KW-0479">Metal-binding</keyword>
<gene>
    <name evidence="6 8" type="primary">ackA</name>
    <name evidence="8" type="ORF">Pan265_18750</name>
</gene>
<keyword evidence="6" id="KW-0963">Cytoplasm</keyword>
<dbReference type="PANTHER" id="PTHR21060">
    <property type="entry name" value="ACETATE KINASE"/>
    <property type="match status" value="1"/>
</dbReference>
<feature type="binding site" evidence="6">
    <location>
        <position position="14"/>
    </location>
    <ligand>
        <name>ATP</name>
        <dbReference type="ChEBI" id="CHEBI:30616"/>
    </ligand>
</feature>
<comment type="similarity">
    <text evidence="1 6 7">Belongs to the acetokinase family.</text>
</comment>
<dbReference type="NCBIfam" id="TIGR00016">
    <property type="entry name" value="ackA"/>
    <property type="match status" value="1"/>
</dbReference>
<dbReference type="AlphaFoldDB" id="A0A518BYG4"/>
<keyword evidence="4 6" id="KW-0418">Kinase</keyword>
<keyword evidence="9" id="KW-1185">Reference proteome</keyword>
<dbReference type="InterPro" id="IPR023865">
    <property type="entry name" value="Aliphatic_acid_kinase_CS"/>
</dbReference>
<dbReference type="PRINTS" id="PR00471">
    <property type="entry name" value="ACETATEKNASE"/>
</dbReference>
<comment type="function">
    <text evidence="6">Catalyzes the formation of acetyl phosphate from acetate and ATP. Can also catalyze the reverse reaction.</text>
</comment>
<dbReference type="UniPathway" id="UPA00340">
    <property type="reaction ID" value="UER00458"/>
</dbReference>
<evidence type="ECO:0000256" key="6">
    <source>
        <dbReference type="HAMAP-Rule" id="MF_00020"/>
    </source>
</evidence>
<dbReference type="EMBL" id="CP036280">
    <property type="protein sequence ID" value="QDU72015.1"/>
    <property type="molecule type" value="Genomic_DNA"/>
</dbReference>
<dbReference type="Proteomes" id="UP000320386">
    <property type="component" value="Chromosome"/>
</dbReference>
<dbReference type="InterPro" id="IPR000890">
    <property type="entry name" value="Aliphatic_acid_kin_short-chain"/>
</dbReference>
<dbReference type="EC" id="2.7.2.1" evidence="6"/>
<dbReference type="Pfam" id="PF00871">
    <property type="entry name" value="Acetate_kinase"/>
    <property type="match status" value="1"/>
</dbReference>
<comment type="subunit">
    <text evidence="6">Homodimer.</text>
</comment>
<dbReference type="SUPFAM" id="SSF53067">
    <property type="entry name" value="Actin-like ATPase domain"/>
    <property type="match status" value="2"/>
</dbReference>
<reference evidence="8 9" key="1">
    <citation type="submission" date="2019-02" db="EMBL/GenBank/DDBJ databases">
        <title>Deep-cultivation of Planctomycetes and their phenomic and genomic characterization uncovers novel biology.</title>
        <authorList>
            <person name="Wiegand S."/>
            <person name="Jogler M."/>
            <person name="Boedeker C."/>
            <person name="Pinto D."/>
            <person name="Vollmers J."/>
            <person name="Rivas-Marin E."/>
            <person name="Kohn T."/>
            <person name="Peeters S.H."/>
            <person name="Heuer A."/>
            <person name="Rast P."/>
            <person name="Oberbeckmann S."/>
            <person name="Bunk B."/>
            <person name="Jeske O."/>
            <person name="Meyerdierks A."/>
            <person name="Storesund J.E."/>
            <person name="Kallscheuer N."/>
            <person name="Luecker S."/>
            <person name="Lage O.M."/>
            <person name="Pohl T."/>
            <person name="Merkel B.J."/>
            <person name="Hornburger P."/>
            <person name="Mueller R.-W."/>
            <person name="Bruemmer F."/>
            <person name="Labrenz M."/>
            <person name="Spormann A.M."/>
            <person name="Op den Camp H."/>
            <person name="Overmann J."/>
            <person name="Amann R."/>
            <person name="Jetten M.S.M."/>
            <person name="Mascher T."/>
            <person name="Medema M.H."/>
            <person name="Devos D.P."/>
            <person name="Kaster A.-K."/>
            <person name="Ovreas L."/>
            <person name="Rohde M."/>
            <person name="Galperin M.Y."/>
            <person name="Jogler C."/>
        </authorList>
    </citation>
    <scope>NUCLEOTIDE SEQUENCE [LARGE SCALE GENOMIC DNA]</scope>
    <source>
        <strain evidence="8 9">Pan265</strain>
    </source>
</reference>
<dbReference type="InterPro" id="IPR043129">
    <property type="entry name" value="ATPase_NBD"/>
</dbReference>
<dbReference type="HAMAP" id="MF_00020">
    <property type="entry name" value="Acetate_kinase"/>
    <property type="match status" value="1"/>
</dbReference>
<feature type="site" description="Transition state stabilizer" evidence="6">
    <location>
        <position position="235"/>
    </location>
</feature>
<accession>A0A518BYG4</accession>
<evidence type="ECO:0000256" key="2">
    <source>
        <dbReference type="ARBA" id="ARBA00022679"/>
    </source>
</evidence>
<evidence type="ECO:0000313" key="9">
    <source>
        <dbReference type="Proteomes" id="UP000320386"/>
    </source>
</evidence>
<dbReference type="RefSeq" id="WP_145446200.1">
    <property type="nucleotide sequence ID" value="NZ_CP036280.1"/>
</dbReference>
<dbReference type="GO" id="GO:0000287">
    <property type="term" value="F:magnesium ion binding"/>
    <property type="evidence" value="ECO:0007669"/>
    <property type="project" value="UniProtKB-UniRule"/>
</dbReference>
<dbReference type="PROSITE" id="PS01075">
    <property type="entry name" value="ACETATE_KINASE_1"/>
    <property type="match status" value="1"/>
</dbReference>
<feature type="binding site" evidence="6">
    <location>
        <begin position="276"/>
        <end position="278"/>
    </location>
    <ligand>
        <name>ATP</name>
        <dbReference type="ChEBI" id="CHEBI:30616"/>
    </ligand>
</feature>
<feature type="binding site" evidence="6">
    <location>
        <position position="7"/>
    </location>
    <ligand>
        <name>Mg(2+)</name>
        <dbReference type="ChEBI" id="CHEBI:18420"/>
    </ligand>
</feature>
<comment type="subcellular location">
    <subcellularLocation>
        <location evidence="6">Cytoplasm</location>
    </subcellularLocation>
</comment>
<evidence type="ECO:0000313" key="8">
    <source>
        <dbReference type="EMBL" id="QDU72015.1"/>
    </source>
</evidence>
<keyword evidence="6" id="KW-0460">Magnesium</keyword>
<dbReference type="GO" id="GO:0008776">
    <property type="term" value="F:acetate kinase activity"/>
    <property type="evidence" value="ECO:0007669"/>
    <property type="project" value="UniProtKB-UniRule"/>
</dbReference>
<dbReference type="InterPro" id="IPR004372">
    <property type="entry name" value="Ac/propionate_kinase"/>
</dbReference>
<keyword evidence="2 6" id="KW-0808">Transferase</keyword>
<evidence type="ECO:0000256" key="3">
    <source>
        <dbReference type="ARBA" id="ARBA00022741"/>
    </source>
</evidence>
<evidence type="ECO:0000256" key="1">
    <source>
        <dbReference type="ARBA" id="ARBA00008748"/>
    </source>
</evidence>
<comment type="cofactor">
    <cofactor evidence="6">
        <name>Mg(2+)</name>
        <dbReference type="ChEBI" id="CHEBI:18420"/>
    </cofactor>
    <cofactor evidence="6">
        <name>Mn(2+)</name>
        <dbReference type="ChEBI" id="CHEBI:29035"/>
    </cofactor>
    <text evidence="6">Mg(2+). Can also accept Mn(2+).</text>
</comment>
<dbReference type="KEGG" id="mcad:Pan265_18750"/>
<dbReference type="Gene3D" id="3.30.420.40">
    <property type="match status" value="2"/>
</dbReference>
<dbReference type="GO" id="GO:0005737">
    <property type="term" value="C:cytoplasm"/>
    <property type="evidence" value="ECO:0007669"/>
    <property type="project" value="UniProtKB-SubCell"/>
</dbReference>
<sequence length="398" mass="41931">MIVLVANLGSTSLKFKLYETSADESLTALASGAADRIGQGGSAWKVSGSEATREGQADFADHQAAIAALLAEMPAVGFGDSSRIDAIGFKAVHGGPISGAVRVDQDVIDTMTSFSDLAPAHNPPYIAAMKAFAQLLPDAWQVAAFETAFHQSIPMARQVYGIPYDWTEQGVRRYGFHGASNAYIARRMQQIRPEAKRVINLHLGGSCSACAIKAGQSVANSFGTTPQTGILHAARVGDFDMYALLKLRGMGLSVDDVLSQLGKQGGLLGISGVSADMRDVQKAASEGNERAQLAVDAFVESCRHYIGAYAVALGGVDALVFTGGIGQHNIRIREAVCRDLAFLGIRLDETTSAGADGNAETLVSRKNSDVEVWVIPTDEEQVVARQTLEVLAGSASAT</sequence>
<organism evidence="8 9">
    <name type="scientific">Mucisphaera calidilacus</name>
    <dbReference type="NCBI Taxonomy" id="2527982"/>
    <lineage>
        <taxon>Bacteria</taxon>
        <taxon>Pseudomonadati</taxon>
        <taxon>Planctomycetota</taxon>
        <taxon>Phycisphaerae</taxon>
        <taxon>Phycisphaerales</taxon>
        <taxon>Phycisphaeraceae</taxon>
        <taxon>Mucisphaera</taxon>
    </lineage>
</organism>
<keyword evidence="3 6" id="KW-0547">Nucleotide-binding</keyword>
<dbReference type="OrthoDB" id="9802453at2"/>
<protein>
    <recommendedName>
        <fullName evidence="6">Acetate kinase</fullName>
        <ecNumber evidence="6">2.7.2.1</ecNumber>
    </recommendedName>
    <alternativeName>
        <fullName evidence="6">Acetokinase</fullName>
    </alternativeName>
</protein>
<name>A0A518BYG4_9BACT</name>
<dbReference type="GO" id="GO:0005524">
    <property type="term" value="F:ATP binding"/>
    <property type="evidence" value="ECO:0007669"/>
    <property type="project" value="UniProtKB-KW"/>
</dbReference>
<proteinExistence type="inferred from homology"/>
<keyword evidence="5 6" id="KW-0067">ATP-binding</keyword>
<comment type="catalytic activity">
    <reaction evidence="6">
        <text>acetate + ATP = acetyl phosphate + ADP</text>
        <dbReference type="Rhea" id="RHEA:11352"/>
        <dbReference type="ChEBI" id="CHEBI:22191"/>
        <dbReference type="ChEBI" id="CHEBI:30089"/>
        <dbReference type="ChEBI" id="CHEBI:30616"/>
        <dbReference type="ChEBI" id="CHEBI:456216"/>
        <dbReference type="EC" id="2.7.2.1"/>
    </reaction>
</comment>
<evidence type="ECO:0000256" key="4">
    <source>
        <dbReference type="ARBA" id="ARBA00022777"/>
    </source>
</evidence>
<comment type="caution">
    <text evidence="6">Lacks conserved residue(s) required for the propagation of feature annotation.</text>
</comment>
<evidence type="ECO:0000256" key="5">
    <source>
        <dbReference type="ARBA" id="ARBA00022840"/>
    </source>
</evidence>
<dbReference type="PIRSF" id="PIRSF000722">
    <property type="entry name" value="Acetate_prop_kin"/>
    <property type="match status" value="1"/>
</dbReference>
<dbReference type="GO" id="GO:0006083">
    <property type="term" value="P:acetate metabolic process"/>
    <property type="evidence" value="ECO:0007669"/>
    <property type="project" value="TreeGrafter"/>
</dbReference>